<protein>
    <submittedName>
        <fullName evidence="3">Uncharacterized protein</fullName>
    </submittedName>
</protein>
<accession>A0A4R8W927</accession>
<gene>
    <name evidence="3" type="ORF">E3O32_07020</name>
</gene>
<organism evidence="3 4">
    <name type="scientific">Cryobacterium mannosilyticum</name>
    <dbReference type="NCBI Taxonomy" id="1259190"/>
    <lineage>
        <taxon>Bacteria</taxon>
        <taxon>Bacillati</taxon>
        <taxon>Actinomycetota</taxon>
        <taxon>Actinomycetes</taxon>
        <taxon>Micrococcales</taxon>
        <taxon>Microbacteriaceae</taxon>
        <taxon>Cryobacterium</taxon>
    </lineage>
</organism>
<keyword evidence="4" id="KW-1185">Reference proteome</keyword>
<evidence type="ECO:0000256" key="2">
    <source>
        <dbReference type="SAM" id="MobiDB-lite"/>
    </source>
</evidence>
<sequence length="129" mass="13826">MTNAEHDNGTEKNGTDKTGTGTPATEKAIEGTDKSTGLTPRQLARDARVRLLRSKAAVLRSEVDAIAATHLDPDTLEELLANAGPEEVLRIEKAEHTISARVAEARAEADAAEAEYEQALLERYDESGA</sequence>
<dbReference type="EMBL" id="SOFM01000017">
    <property type="protein sequence ID" value="TFC05113.1"/>
    <property type="molecule type" value="Genomic_DNA"/>
</dbReference>
<dbReference type="AlphaFoldDB" id="A0A4R8W927"/>
<evidence type="ECO:0000256" key="1">
    <source>
        <dbReference type="SAM" id="Coils"/>
    </source>
</evidence>
<feature type="region of interest" description="Disordered" evidence="2">
    <location>
        <begin position="1"/>
        <end position="41"/>
    </location>
</feature>
<comment type="caution">
    <text evidence="3">The sequence shown here is derived from an EMBL/GenBank/DDBJ whole genome shotgun (WGS) entry which is preliminary data.</text>
</comment>
<evidence type="ECO:0000313" key="3">
    <source>
        <dbReference type="EMBL" id="TFC05113.1"/>
    </source>
</evidence>
<dbReference type="Proteomes" id="UP000297643">
    <property type="component" value="Unassembled WGS sequence"/>
</dbReference>
<name>A0A4R8W927_9MICO</name>
<keyword evidence="1" id="KW-0175">Coiled coil</keyword>
<feature type="compositionally biased region" description="Basic and acidic residues" evidence="2">
    <location>
        <begin position="1"/>
        <end position="15"/>
    </location>
</feature>
<evidence type="ECO:0000313" key="4">
    <source>
        <dbReference type="Proteomes" id="UP000297643"/>
    </source>
</evidence>
<feature type="coiled-coil region" evidence="1">
    <location>
        <begin position="95"/>
        <end position="122"/>
    </location>
</feature>
<reference evidence="3 4" key="1">
    <citation type="submission" date="2019-03" db="EMBL/GenBank/DDBJ databases">
        <title>Genomics of glacier-inhabiting Cryobacterium strains.</title>
        <authorList>
            <person name="Liu Q."/>
            <person name="Xin Y.-H."/>
        </authorList>
    </citation>
    <scope>NUCLEOTIDE SEQUENCE [LARGE SCALE GENOMIC DNA]</scope>
    <source>
        <strain evidence="3 4">RHLT2-21</strain>
    </source>
</reference>
<dbReference type="RefSeq" id="WP_134508022.1">
    <property type="nucleotide sequence ID" value="NZ_SOFM01000017.1"/>
</dbReference>
<proteinExistence type="predicted"/>